<organism evidence="2 3">
    <name type="scientific">Bacillus cereus (strain ZK / E33L)</name>
    <dbReference type="NCBI Taxonomy" id="288681"/>
    <lineage>
        <taxon>Bacteria</taxon>
        <taxon>Bacillati</taxon>
        <taxon>Bacillota</taxon>
        <taxon>Bacilli</taxon>
        <taxon>Bacillales</taxon>
        <taxon>Bacillaceae</taxon>
        <taxon>Bacillus</taxon>
        <taxon>Bacillus cereus group</taxon>
    </lineage>
</organism>
<dbReference type="PANTHER" id="PTHR38743">
    <property type="entry name" value="SIMILAR TO GLYOXYLASE I FAMILY PROTEIN"/>
    <property type="match status" value="1"/>
</dbReference>
<dbReference type="Pfam" id="PF09951">
    <property type="entry name" value="Imm33"/>
    <property type="match status" value="1"/>
</dbReference>
<name>Q63EY6_BACCZ</name>
<evidence type="ECO:0000259" key="1">
    <source>
        <dbReference type="Pfam" id="PF09951"/>
    </source>
</evidence>
<dbReference type="PANTHER" id="PTHR38743:SF2">
    <property type="entry name" value="DUF2185 DOMAIN-CONTAINING PROTEIN"/>
    <property type="match status" value="1"/>
</dbReference>
<dbReference type="AlphaFoldDB" id="Q63EY6"/>
<accession>Q63EY6</accession>
<protein>
    <recommendedName>
        <fullName evidence="1">Immunity protein Imm33 domain-containing protein</fullName>
    </recommendedName>
</protein>
<dbReference type="EMBL" id="CP000001">
    <property type="protein sequence ID" value="AAU19321.1"/>
    <property type="molecule type" value="Genomic_DNA"/>
</dbReference>
<evidence type="ECO:0000313" key="2">
    <source>
        <dbReference type="EMBL" id="AAU19321.1"/>
    </source>
</evidence>
<gene>
    <name evidence="2" type="ordered locus">BCE33L0924</name>
</gene>
<dbReference type="InterPro" id="IPR018689">
    <property type="entry name" value="Imm33_dom"/>
</dbReference>
<evidence type="ECO:0000313" key="3">
    <source>
        <dbReference type="Proteomes" id="UP000002612"/>
    </source>
</evidence>
<sequence>MKGWKNMNQKEPIEFIEKAGACIVSKNIINETGKLKWILREQSIDAVDNGWRFFSEIDDDDYINNPDNLVVCDFNTVANIEPAILGIYELPIGSDLQLVSENGKIRFVDNLTGKEV</sequence>
<dbReference type="KEGG" id="bcz:BCE33L0924"/>
<feature type="domain" description="Immunity protein Imm33" evidence="1">
    <location>
        <begin position="22"/>
        <end position="106"/>
    </location>
</feature>
<reference evidence="3" key="1">
    <citation type="journal article" date="2006" name="J. Bacteriol.">
        <title>Pathogenomic sequence analysis of Bacillus cereus and Bacillus thuringiensis isolates closely related to Bacillus anthracis.</title>
        <authorList>
            <person name="Han C.S."/>
            <person name="Xie G."/>
            <person name="Challacombe J.F."/>
            <person name="Altherr M.R."/>
            <person name="Bhotika S.S."/>
            <person name="Brown N."/>
            <person name="Bruce D."/>
            <person name="Campbell C.S."/>
            <person name="Campbell M.L."/>
            <person name="Chen J."/>
            <person name="Chertkov O."/>
            <person name="Cleland C."/>
            <person name="Dimitrijevic M."/>
            <person name="Doggett N.A."/>
            <person name="Fawcett J.J."/>
            <person name="Glavina T."/>
            <person name="Goodwin L.A."/>
            <person name="Green L.D."/>
            <person name="Hill K.K."/>
            <person name="Hitchcock P."/>
            <person name="Jackson P.J."/>
            <person name="Keim P."/>
            <person name="Kewalramani A.R."/>
            <person name="Longmire J."/>
            <person name="Lucas S."/>
            <person name="Malfatti S."/>
            <person name="McMurry K."/>
            <person name="Meincke L.J."/>
            <person name="Misra M."/>
            <person name="Moseman B.L."/>
            <person name="Mundt M."/>
            <person name="Munk A.C."/>
            <person name="Okinaka R.T."/>
            <person name="Parson-Quintana B."/>
            <person name="Reilly L.P."/>
            <person name="Richardson P."/>
            <person name="Robinson D.L."/>
            <person name="Rubin E."/>
            <person name="Saunders E."/>
            <person name="Tapia R."/>
            <person name="Tesmer J.G."/>
            <person name="Thayer N."/>
            <person name="Thompson L.S."/>
            <person name="Tice H."/>
            <person name="Ticknor L.O."/>
            <person name="Wills P.L."/>
            <person name="Brettin T.S."/>
            <person name="Gilna P."/>
        </authorList>
    </citation>
    <scope>NUCLEOTIDE SEQUENCE [LARGE SCALE GENOMIC DNA]</scope>
    <source>
        <strain evidence="3">ZK / E33L</strain>
    </source>
</reference>
<dbReference type="Proteomes" id="UP000002612">
    <property type="component" value="Chromosome"/>
</dbReference>
<proteinExistence type="predicted"/>